<dbReference type="SUPFAM" id="SSF109604">
    <property type="entry name" value="HD-domain/PDEase-like"/>
    <property type="match status" value="1"/>
</dbReference>
<dbReference type="EMBL" id="LAZR01028147">
    <property type="protein sequence ID" value="KKL63500.1"/>
    <property type="molecule type" value="Genomic_DNA"/>
</dbReference>
<evidence type="ECO:0000313" key="3">
    <source>
        <dbReference type="EMBL" id="KKL63500.1"/>
    </source>
</evidence>
<dbReference type="InterPro" id="IPR026875">
    <property type="entry name" value="PHydrolase_assoc_dom"/>
</dbReference>
<accession>A0A0F9G1S6</accession>
<dbReference type="InterPro" id="IPR006674">
    <property type="entry name" value="HD_domain"/>
</dbReference>
<evidence type="ECO:0000259" key="2">
    <source>
        <dbReference type="PROSITE" id="PS51831"/>
    </source>
</evidence>
<dbReference type="PANTHER" id="PTHR35795:SF1">
    <property type="entry name" value="BIS(5'-NUCLEOSYL)-TETRAPHOSPHATASE, SYMMETRICAL"/>
    <property type="match status" value="1"/>
</dbReference>
<dbReference type="PROSITE" id="PS51831">
    <property type="entry name" value="HD"/>
    <property type="match status" value="1"/>
</dbReference>
<dbReference type="InterPro" id="IPR003607">
    <property type="entry name" value="HD/PDEase_dom"/>
</dbReference>
<evidence type="ECO:0000256" key="1">
    <source>
        <dbReference type="ARBA" id="ARBA00022801"/>
    </source>
</evidence>
<dbReference type="Gene3D" id="1.10.3210.10">
    <property type="entry name" value="Hypothetical protein af1432"/>
    <property type="match status" value="1"/>
</dbReference>
<comment type="caution">
    <text evidence="3">The sequence shown here is derived from an EMBL/GenBank/DDBJ whole genome shotgun (WGS) entry which is preliminary data.</text>
</comment>
<dbReference type="InterPro" id="IPR006261">
    <property type="entry name" value="dGTPase"/>
</dbReference>
<dbReference type="NCBIfam" id="TIGR01353">
    <property type="entry name" value="dGTP_triPase"/>
    <property type="match status" value="1"/>
</dbReference>
<dbReference type="Pfam" id="PF01966">
    <property type="entry name" value="HD"/>
    <property type="match status" value="1"/>
</dbReference>
<dbReference type="PANTHER" id="PTHR35795">
    <property type="entry name" value="SLR1885 PROTEIN"/>
    <property type="match status" value="1"/>
</dbReference>
<dbReference type="GO" id="GO:0016793">
    <property type="term" value="F:triphosphoric monoester hydrolase activity"/>
    <property type="evidence" value="ECO:0007669"/>
    <property type="project" value="InterPro"/>
</dbReference>
<sequence>MRIITDQEITNYLTERKYIEKTQLSKNAQLATESKGRQVDIKPCPLRTCYQRDRDRIIHSKAFRRLTHKTQVFLAPEGDHYRTRLTHTLEVSQISRTIARALCFNEDLTEAIALGHDLGHTPFGHVGEEALRDTGKTDEPFKHNEQSLRIVDVIEYEGKGLNLTWEVRDGILNHTGENMPATLEGRIVRIADRIAYINHDIDDAVRGDIIKESDLPVQPVEFFGRHHGLRISAMVKDLISASANQNDIRMSSEGWRLMNQLRSFLFESVYTDSIAKTEDDKAGFILKALFDYYCRHADELPPEFHPLSADDVTIKVVDYVAGMTDRFAIKTYQALFIPKAWMV</sequence>
<dbReference type="Pfam" id="PF13286">
    <property type="entry name" value="HD_assoc"/>
    <property type="match status" value="1"/>
</dbReference>
<dbReference type="AlphaFoldDB" id="A0A0F9G1S6"/>
<protein>
    <recommendedName>
        <fullName evidence="2">HD domain-containing protein</fullName>
    </recommendedName>
</protein>
<dbReference type="InterPro" id="IPR051094">
    <property type="entry name" value="Diverse_Catalytic_Enzymes"/>
</dbReference>
<dbReference type="NCBIfam" id="NF002327">
    <property type="entry name" value="PRK01286.1-2"/>
    <property type="match status" value="1"/>
</dbReference>
<proteinExistence type="predicted"/>
<dbReference type="SMART" id="SM00471">
    <property type="entry name" value="HDc"/>
    <property type="match status" value="1"/>
</dbReference>
<gene>
    <name evidence="3" type="ORF">LCGC14_2174480</name>
</gene>
<reference evidence="3" key="1">
    <citation type="journal article" date="2015" name="Nature">
        <title>Complex archaea that bridge the gap between prokaryotes and eukaryotes.</title>
        <authorList>
            <person name="Spang A."/>
            <person name="Saw J.H."/>
            <person name="Jorgensen S.L."/>
            <person name="Zaremba-Niedzwiedzka K."/>
            <person name="Martijn J."/>
            <person name="Lind A.E."/>
            <person name="van Eijk R."/>
            <person name="Schleper C."/>
            <person name="Guy L."/>
            <person name="Ettema T.J."/>
        </authorList>
    </citation>
    <scope>NUCLEOTIDE SEQUENCE</scope>
</reference>
<dbReference type="CDD" id="cd00077">
    <property type="entry name" value="HDc"/>
    <property type="match status" value="1"/>
</dbReference>
<organism evidence="3">
    <name type="scientific">marine sediment metagenome</name>
    <dbReference type="NCBI Taxonomy" id="412755"/>
    <lineage>
        <taxon>unclassified sequences</taxon>
        <taxon>metagenomes</taxon>
        <taxon>ecological metagenomes</taxon>
    </lineage>
</organism>
<feature type="domain" description="HD" evidence="2">
    <location>
        <begin position="84"/>
        <end position="197"/>
    </location>
</feature>
<keyword evidence="1" id="KW-0378">Hydrolase</keyword>
<name>A0A0F9G1S6_9ZZZZ</name>